<dbReference type="EMBL" id="CAEZZO010000060">
    <property type="protein sequence ID" value="CAB4766454.1"/>
    <property type="molecule type" value="Genomic_DNA"/>
</dbReference>
<evidence type="ECO:0000313" key="2">
    <source>
        <dbReference type="EMBL" id="CAB4766454.1"/>
    </source>
</evidence>
<accession>A0A6J6V4D0</accession>
<sequence>MRIGCSLSAGNKSKIPPRTAKSPLLSTRSDREYPNFISNFTKSDIIKLLLLLIVILVELKSFEIIGCKSALTEQTTTLVLPLFILYSALNRAVTVSGLGLNLSCGKVSQAGKLITLSAPIQDDISDASSTACRFEVVTTKSGEGEFATNKLCTDDGAIKFSLFLKYSPMGSESELNRVITFDPFS</sequence>
<feature type="region of interest" description="Disordered" evidence="1">
    <location>
        <begin position="1"/>
        <end position="22"/>
    </location>
</feature>
<organism evidence="2">
    <name type="scientific">freshwater metagenome</name>
    <dbReference type="NCBI Taxonomy" id="449393"/>
    <lineage>
        <taxon>unclassified sequences</taxon>
        <taxon>metagenomes</taxon>
        <taxon>ecological metagenomes</taxon>
    </lineage>
</organism>
<evidence type="ECO:0000256" key="1">
    <source>
        <dbReference type="SAM" id="MobiDB-lite"/>
    </source>
</evidence>
<gene>
    <name evidence="2" type="ORF">UFOPK2886_00511</name>
</gene>
<dbReference type="AlphaFoldDB" id="A0A6J6V4D0"/>
<name>A0A6J6V4D0_9ZZZZ</name>
<proteinExistence type="predicted"/>
<reference evidence="2" key="1">
    <citation type="submission" date="2020-05" db="EMBL/GenBank/DDBJ databases">
        <authorList>
            <person name="Chiriac C."/>
            <person name="Salcher M."/>
            <person name="Ghai R."/>
            <person name="Kavagutti S V."/>
        </authorList>
    </citation>
    <scope>NUCLEOTIDE SEQUENCE</scope>
</reference>
<protein>
    <submittedName>
        <fullName evidence="2">Unannotated protein</fullName>
    </submittedName>
</protein>